<dbReference type="InterPro" id="IPR001763">
    <property type="entry name" value="Rhodanese-like_dom"/>
</dbReference>
<dbReference type="PROSITE" id="PS50206">
    <property type="entry name" value="RHODANESE_3"/>
    <property type="match status" value="1"/>
</dbReference>
<feature type="region of interest" description="Disordered" evidence="1">
    <location>
        <begin position="319"/>
        <end position="338"/>
    </location>
</feature>
<evidence type="ECO:0000259" key="2">
    <source>
        <dbReference type="PROSITE" id="PS50206"/>
    </source>
</evidence>
<dbReference type="SMART" id="SM00450">
    <property type="entry name" value="RHOD"/>
    <property type="match status" value="1"/>
</dbReference>
<reference evidence="3" key="1">
    <citation type="submission" date="2018-06" db="EMBL/GenBank/DDBJ databases">
        <authorList>
            <person name="Zhirakovskaya E."/>
        </authorList>
    </citation>
    <scope>NUCLEOTIDE SEQUENCE</scope>
</reference>
<dbReference type="AlphaFoldDB" id="A0A3B0TLZ0"/>
<dbReference type="InterPro" id="IPR020936">
    <property type="entry name" value="TrhO"/>
</dbReference>
<dbReference type="Pfam" id="PF17773">
    <property type="entry name" value="UPF0176_N"/>
    <property type="match status" value="1"/>
</dbReference>
<sequence>MTQQKSSFKVLAIYKFADLPDYEELAAKIEEFCQREKIRGTLILAPEGINGTVAGSEKAMDDLAHWLEHGNLFGGRLKGAEAKFSFAGEMPFLRLKIRKKSEIVTLRAPEANPNKLVGTYVQPKDWNEIIAQEDMVVLDTRNDYEYAIGTFKGALDPKTKIFTEFKKYVSENLDPARDKKIAMFCTGGIRCEKASAYMLAQGFEEVYHLHGGILKYLEAIPADQSTWKGECFVFDERVSIGHGLVEGEAVLCRACRYPLTPDETKQTDFIEGVQCPHCAGPEFAKTRAAAAERQKQMDLAEERGVAHLGDDAISAANARAKAKKLKRQADRARNNAPN</sequence>
<feature type="compositionally biased region" description="Basic and acidic residues" evidence="1">
    <location>
        <begin position="327"/>
        <end position="338"/>
    </location>
</feature>
<dbReference type="Pfam" id="PF00581">
    <property type="entry name" value="Rhodanese"/>
    <property type="match status" value="1"/>
</dbReference>
<proteinExistence type="inferred from homology"/>
<dbReference type="PANTHER" id="PTHR43268">
    <property type="entry name" value="THIOSULFATE SULFURTRANSFERASE/RHODANESE-LIKE DOMAIN-CONTAINING PROTEIN 2"/>
    <property type="match status" value="1"/>
</dbReference>
<dbReference type="Gene3D" id="3.40.250.10">
    <property type="entry name" value="Rhodanese-like domain"/>
    <property type="match status" value="1"/>
</dbReference>
<dbReference type="SUPFAM" id="SSF52821">
    <property type="entry name" value="Rhodanese/Cell cycle control phosphatase"/>
    <property type="match status" value="1"/>
</dbReference>
<evidence type="ECO:0000256" key="1">
    <source>
        <dbReference type="SAM" id="MobiDB-lite"/>
    </source>
</evidence>
<dbReference type="InterPro" id="IPR036873">
    <property type="entry name" value="Rhodanese-like_dom_sf"/>
</dbReference>
<dbReference type="InterPro" id="IPR040503">
    <property type="entry name" value="TRHO_N"/>
</dbReference>
<protein>
    <submittedName>
        <fullName evidence="3">Rhodanese domain protein UPF0176, cyanobacterial/alphaproteobacterial subgroup</fullName>
    </submittedName>
</protein>
<dbReference type="EMBL" id="UOEQ01000191">
    <property type="protein sequence ID" value="VAW18968.1"/>
    <property type="molecule type" value="Genomic_DNA"/>
</dbReference>
<name>A0A3B0TLZ0_9ZZZZ</name>
<dbReference type="NCBIfam" id="NF001136">
    <property type="entry name" value="PRK00142.1-4"/>
    <property type="match status" value="1"/>
</dbReference>
<evidence type="ECO:0000313" key="3">
    <source>
        <dbReference type="EMBL" id="VAW18968.1"/>
    </source>
</evidence>
<gene>
    <name evidence="3" type="ORF">MNBD_ALPHA11-1607</name>
</gene>
<dbReference type="PANTHER" id="PTHR43268:SF3">
    <property type="entry name" value="RHODANESE-LIKE DOMAIN-CONTAINING PROTEIN 7-RELATED"/>
    <property type="match status" value="1"/>
</dbReference>
<feature type="domain" description="Rhodanese" evidence="2">
    <location>
        <begin position="131"/>
        <end position="225"/>
    </location>
</feature>
<dbReference type="HAMAP" id="MF_00469">
    <property type="entry name" value="TrhO"/>
    <property type="match status" value="1"/>
</dbReference>
<dbReference type="CDD" id="cd01518">
    <property type="entry name" value="RHOD_YceA"/>
    <property type="match status" value="1"/>
</dbReference>
<organism evidence="3">
    <name type="scientific">hydrothermal vent metagenome</name>
    <dbReference type="NCBI Taxonomy" id="652676"/>
    <lineage>
        <taxon>unclassified sequences</taxon>
        <taxon>metagenomes</taxon>
        <taxon>ecological metagenomes</taxon>
    </lineage>
</organism>
<accession>A0A3B0TLZ0</accession>
<dbReference type="Gene3D" id="3.30.70.100">
    <property type="match status" value="1"/>
</dbReference>